<evidence type="ECO:0000313" key="3">
    <source>
        <dbReference type="Proteomes" id="UP000596742"/>
    </source>
</evidence>
<organism evidence="2 3">
    <name type="scientific">Mytilus galloprovincialis</name>
    <name type="common">Mediterranean mussel</name>
    <dbReference type="NCBI Taxonomy" id="29158"/>
    <lineage>
        <taxon>Eukaryota</taxon>
        <taxon>Metazoa</taxon>
        <taxon>Spiralia</taxon>
        <taxon>Lophotrochozoa</taxon>
        <taxon>Mollusca</taxon>
        <taxon>Bivalvia</taxon>
        <taxon>Autobranchia</taxon>
        <taxon>Pteriomorphia</taxon>
        <taxon>Mytilida</taxon>
        <taxon>Mytiloidea</taxon>
        <taxon>Mytilidae</taxon>
        <taxon>Mytilinae</taxon>
        <taxon>Mytilus</taxon>
    </lineage>
</organism>
<sequence>GYGDIIQEQKGRGFRKNVTETTETLRKDNTDHPVRRKSSTTRIRLVNNCRKRKRWKS</sequence>
<feature type="compositionally biased region" description="Basic and acidic residues" evidence="1">
    <location>
        <begin position="23"/>
        <end position="33"/>
    </location>
</feature>
<dbReference type="EMBL" id="UYJE01002406">
    <property type="protein sequence ID" value="VDI10488.1"/>
    <property type="molecule type" value="Genomic_DNA"/>
</dbReference>
<reference evidence="2" key="1">
    <citation type="submission" date="2018-11" db="EMBL/GenBank/DDBJ databases">
        <authorList>
            <person name="Alioto T."/>
            <person name="Alioto T."/>
        </authorList>
    </citation>
    <scope>NUCLEOTIDE SEQUENCE</scope>
</reference>
<feature type="region of interest" description="Disordered" evidence="1">
    <location>
        <begin position="1"/>
        <end position="37"/>
    </location>
</feature>
<keyword evidence="3" id="KW-1185">Reference proteome</keyword>
<evidence type="ECO:0000256" key="1">
    <source>
        <dbReference type="SAM" id="MobiDB-lite"/>
    </source>
</evidence>
<dbReference type="Proteomes" id="UP000596742">
    <property type="component" value="Unassembled WGS sequence"/>
</dbReference>
<comment type="caution">
    <text evidence="2">The sequence shown here is derived from an EMBL/GenBank/DDBJ whole genome shotgun (WGS) entry which is preliminary data.</text>
</comment>
<protein>
    <submittedName>
        <fullName evidence="2">Uncharacterized protein</fullName>
    </submittedName>
</protein>
<proteinExistence type="predicted"/>
<gene>
    <name evidence="2" type="ORF">MGAL_10B041341</name>
</gene>
<name>A0A8B6CW62_MYTGA</name>
<evidence type="ECO:0000313" key="2">
    <source>
        <dbReference type="EMBL" id="VDI10488.1"/>
    </source>
</evidence>
<feature type="non-terminal residue" evidence="2">
    <location>
        <position position="1"/>
    </location>
</feature>
<dbReference type="AlphaFoldDB" id="A0A8B6CW62"/>
<accession>A0A8B6CW62</accession>